<evidence type="ECO:0000313" key="2">
    <source>
        <dbReference type="EMBL" id="JAA68427.1"/>
    </source>
</evidence>
<dbReference type="AlphaFoldDB" id="A0A0K8RB82"/>
<proteinExistence type="evidence at transcript level"/>
<name>A0A0K8RB82_IXORI</name>
<evidence type="ECO:0000256" key="1">
    <source>
        <dbReference type="SAM" id="SignalP"/>
    </source>
</evidence>
<reference evidence="2" key="1">
    <citation type="submission" date="2012-12" db="EMBL/GenBank/DDBJ databases">
        <title>Identification and characterization of a phenylalanine ammonia-lyase gene family in Isatis indigotica Fort.</title>
        <authorList>
            <person name="Liu Q."/>
            <person name="Chen J."/>
            <person name="Zhou X."/>
            <person name="Di P."/>
            <person name="Xiao Y."/>
            <person name="Xuan H."/>
            <person name="Zhang L."/>
            <person name="Chen W."/>
        </authorList>
    </citation>
    <scope>NUCLEOTIDE SEQUENCE</scope>
    <source>
        <tissue evidence="2">Salivary gland</tissue>
    </source>
</reference>
<protein>
    <submittedName>
        <fullName evidence="2">Putative til domain protein</fullName>
    </submittedName>
</protein>
<keyword evidence="1" id="KW-0732">Signal</keyword>
<dbReference type="EMBL" id="GADI01005381">
    <property type="protein sequence ID" value="JAA68427.1"/>
    <property type="molecule type" value="mRNA"/>
</dbReference>
<accession>A0A0K8RB82</accession>
<feature type="chain" id="PRO_5005516949" evidence="1">
    <location>
        <begin position="19"/>
        <end position="123"/>
    </location>
</feature>
<sequence>MKIVLLVLLVAVLFYVESSDTKECPLGEHAQPCSNWNSRNTSCDEGTCYKLERLSCEDCICRIEDSEVCNVKCVCDGGNLRQPSGKCGEPSDCPPGSPGFEDALEKKKITYRALRPVRSRSFN</sequence>
<feature type="signal peptide" evidence="1">
    <location>
        <begin position="1"/>
        <end position="18"/>
    </location>
</feature>
<organism evidence="2">
    <name type="scientific">Ixodes ricinus</name>
    <name type="common">Common tick</name>
    <name type="synonym">Acarus ricinus</name>
    <dbReference type="NCBI Taxonomy" id="34613"/>
    <lineage>
        <taxon>Eukaryota</taxon>
        <taxon>Metazoa</taxon>
        <taxon>Ecdysozoa</taxon>
        <taxon>Arthropoda</taxon>
        <taxon>Chelicerata</taxon>
        <taxon>Arachnida</taxon>
        <taxon>Acari</taxon>
        <taxon>Parasitiformes</taxon>
        <taxon>Ixodida</taxon>
        <taxon>Ixodoidea</taxon>
        <taxon>Ixodidae</taxon>
        <taxon>Ixodinae</taxon>
        <taxon>Ixodes</taxon>
    </lineage>
</organism>